<feature type="transmembrane region" description="Helical" evidence="12">
    <location>
        <begin position="21"/>
        <end position="42"/>
    </location>
</feature>
<dbReference type="GO" id="GO:0055085">
    <property type="term" value="P:transmembrane transport"/>
    <property type="evidence" value="ECO:0007669"/>
    <property type="project" value="InterPro"/>
</dbReference>
<feature type="domain" description="PAC" evidence="15">
    <location>
        <begin position="883"/>
        <end position="935"/>
    </location>
</feature>
<dbReference type="eggNOG" id="COG2202">
    <property type="taxonomic scope" value="Bacteria"/>
</dbReference>
<dbReference type="Pfam" id="PF08448">
    <property type="entry name" value="PAS_4"/>
    <property type="match status" value="2"/>
</dbReference>
<dbReference type="FunFam" id="3.30.450.20:FF:000099">
    <property type="entry name" value="Sensory box sensor histidine kinase"/>
    <property type="match status" value="1"/>
</dbReference>
<reference evidence="16 17" key="1">
    <citation type="journal article" date="2013" name="Genome Announc.">
        <title>Genome Sequence of the Obligate Gammaproteobacterial Methanotroph Methylomicrobium album Strain BG8.</title>
        <authorList>
            <person name="Kits K.D."/>
            <person name="Kalyuzhnaya M.G."/>
            <person name="Klotz M.G."/>
            <person name="Jetten M.S."/>
            <person name="Op den Camp H.J."/>
            <person name="Vuilleumier S."/>
            <person name="Bringel F."/>
            <person name="Dispirito A.A."/>
            <person name="Murrell J.C."/>
            <person name="Bruce D."/>
            <person name="Cheng J.F."/>
            <person name="Copeland A."/>
            <person name="Goodwin L."/>
            <person name="Hauser L."/>
            <person name="Lajus A."/>
            <person name="Land M.L."/>
            <person name="Lapidus A."/>
            <person name="Lucas S."/>
            <person name="Medigue C."/>
            <person name="Pitluck S."/>
            <person name="Woyke T."/>
            <person name="Zeytun A."/>
            <person name="Stein L.Y."/>
        </authorList>
    </citation>
    <scope>NUCLEOTIDE SEQUENCE [LARGE SCALE GENOMIC DNA]</scope>
    <source>
        <strain evidence="16 17">BG8</strain>
    </source>
</reference>
<dbReference type="InterPro" id="IPR005467">
    <property type="entry name" value="His_kinase_dom"/>
</dbReference>
<dbReference type="InterPro" id="IPR013656">
    <property type="entry name" value="PAS_4"/>
</dbReference>
<keyword evidence="10 12" id="KW-0472">Membrane</keyword>
<evidence type="ECO:0000256" key="11">
    <source>
        <dbReference type="SAM" id="Coils"/>
    </source>
</evidence>
<keyword evidence="11" id="KW-0175">Coiled coil</keyword>
<feature type="transmembrane region" description="Helical" evidence="12">
    <location>
        <begin position="85"/>
        <end position="105"/>
    </location>
</feature>
<evidence type="ECO:0000256" key="12">
    <source>
        <dbReference type="SAM" id="Phobius"/>
    </source>
</evidence>
<feature type="transmembrane region" description="Helical" evidence="12">
    <location>
        <begin position="230"/>
        <end position="247"/>
    </location>
</feature>
<dbReference type="Pfam" id="PF07568">
    <property type="entry name" value="HisKA_2"/>
    <property type="match status" value="1"/>
</dbReference>
<feature type="domain" description="PAC" evidence="15">
    <location>
        <begin position="377"/>
        <end position="427"/>
    </location>
</feature>
<dbReference type="CDD" id="cd00130">
    <property type="entry name" value="PAS"/>
    <property type="match status" value="5"/>
</dbReference>
<keyword evidence="6" id="KW-0418">Kinase</keyword>
<dbReference type="InterPro" id="IPR013655">
    <property type="entry name" value="PAS_fold_3"/>
</dbReference>
<dbReference type="InterPro" id="IPR036890">
    <property type="entry name" value="HATPase_C_sf"/>
</dbReference>
<dbReference type="AlphaFoldDB" id="H8GML2"/>
<keyword evidence="9" id="KW-0902">Two-component regulatory system</keyword>
<dbReference type="eggNOG" id="COG3920">
    <property type="taxonomic scope" value="Bacteria"/>
</dbReference>
<dbReference type="PANTHER" id="PTHR43065:SF23">
    <property type="entry name" value="SENSOR HISTIDINE KINASE PDTAS"/>
    <property type="match status" value="1"/>
</dbReference>
<protein>
    <submittedName>
        <fullName evidence="16">PAS domain S-box</fullName>
    </submittedName>
</protein>
<feature type="domain" description="PAC" evidence="15">
    <location>
        <begin position="752"/>
        <end position="804"/>
    </location>
</feature>
<dbReference type="SMART" id="SM00091">
    <property type="entry name" value="PAS"/>
    <property type="match status" value="5"/>
</dbReference>
<feature type="domain" description="Histidine kinase" evidence="13">
    <location>
        <begin position="985"/>
        <end position="1182"/>
    </location>
</feature>
<evidence type="ECO:0000259" key="15">
    <source>
        <dbReference type="PROSITE" id="PS50113"/>
    </source>
</evidence>
<dbReference type="EMBL" id="CM001475">
    <property type="protein sequence ID" value="EIC28252.1"/>
    <property type="molecule type" value="Genomic_DNA"/>
</dbReference>
<gene>
    <name evidence="16" type="ORF">Metal_0396</name>
</gene>
<dbReference type="PROSITE" id="PS50109">
    <property type="entry name" value="HIS_KIN"/>
    <property type="match status" value="1"/>
</dbReference>
<evidence type="ECO:0000256" key="2">
    <source>
        <dbReference type="ARBA" id="ARBA00022553"/>
    </source>
</evidence>
<feature type="transmembrane region" description="Helical" evidence="12">
    <location>
        <begin position="163"/>
        <end position="183"/>
    </location>
</feature>
<organism evidence="16 17">
    <name type="scientific">Methylomicrobium album BG8</name>
    <dbReference type="NCBI Taxonomy" id="686340"/>
    <lineage>
        <taxon>Bacteria</taxon>
        <taxon>Pseudomonadati</taxon>
        <taxon>Pseudomonadota</taxon>
        <taxon>Gammaproteobacteria</taxon>
        <taxon>Methylococcales</taxon>
        <taxon>Methylococcaceae</taxon>
        <taxon>Methylomicrobium</taxon>
    </lineage>
</organism>
<dbReference type="InterPro" id="IPR000014">
    <property type="entry name" value="PAS"/>
</dbReference>
<keyword evidence="2" id="KW-0597">Phosphoprotein</keyword>
<evidence type="ECO:0000313" key="17">
    <source>
        <dbReference type="Proteomes" id="UP000005090"/>
    </source>
</evidence>
<dbReference type="SUPFAM" id="SSF55874">
    <property type="entry name" value="ATPase domain of HSP90 chaperone/DNA topoisomerase II/histidine kinase"/>
    <property type="match status" value="1"/>
</dbReference>
<dbReference type="SUPFAM" id="SSF55785">
    <property type="entry name" value="PYP-like sensor domain (PAS domain)"/>
    <property type="match status" value="5"/>
</dbReference>
<dbReference type="Pfam" id="PF00989">
    <property type="entry name" value="PAS"/>
    <property type="match status" value="1"/>
</dbReference>
<keyword evidence="8 12" id="KW-1133">Transmembrane helix</keyword>
<evidence type="ECO:0000256" key="4">
    <source>
        <dbReference type="ARBA" id="ARBA00022692"/>
    </source>
</evidence>
<dbReference type="Pfam" id="PF08447">
    <property type="entry name" value="PAS_3"/>
    <property type="match status" value="2"/>
</dbReference>
<dbReference type="PROSITE" id="PS50112">
    <property type="entry name" value="PAS"/>
    <property type="match status" value="5"/>
</dbReference>
<dbReference type="CDD" id="cd06261">
    <property type="entry name" value="TM_PBP2"/>
    <property type="match status" value="1"/>
</dbReference>
<evidence type="ECO:0000256" key="7">
    <source>
        <dbReference type="ARBA" id="ARBA00022840"/>
    </source>
</evidence>
<dbReference type="InterPro" id="IPR000700">
    <property type="entry name" value="PAS-assoc_C"/>
</dbReference>
<name>H8GML2_METAL</name>
<proteinExistence type="predicted"/>
<feature type="transmembrane region" description="Helical" evidence="12">
    <location>
        <begin position="189"/>
        <end position="209"/>
    </location>
</feature>
<feature type="domain" description="PAS" evidence="14">
    <location>
        <begin position="300"/>
        <end position="347"/>
    </location>
</feature>
<dbReference type="GO" id="GO:0005524">
    <property type="term" value="F:ATP binding"/>
    <property type="evidence" value="ECO:0007669"/>
    <property type="project" value="UniProtKB-KW"/>
</dbReference>
<dbReference type="SMART" id="SM00387">
    <property type="entry name" value="HATPase_c"/>
    <property type="match status" value="1"/>
</dbReference>
<keyword evidence="7" id="KW-0067">ATP-binding</keyword>
<dbReference type="InterPro" id="IPR035965">
    <property type="entry name" value="PAS-like_dom_sf"/>
</dbReference>
<keyword evidence="3" id="KW-0808">Transferase</keyword>
<dbReference type="HOGENOM" id="CLU_289992_0_0_6"/>
<feature type="domain" description="PAS" evidence="14">
    <location>
        <begin position="424"/>
        <end position="496"/>
    </location>
</feature>
<dbReference type="SMART" id="SM00086">
    <property type="entry name" value="PAC"/>
    <property type="match status" value="4"/>
</dbReference>
<sequence length="1186" mass="133730">MQNCSSRFVFPFAPAAARLTDGMALFVILVSLLAITGWIFGIAELKGIWPNPAAIQPVVAAGLLLSGTALRLLHRTGRNPNRQMLGQIFSAIVAVLGGLVLLEYLGDVSPDQWLFPDTVAEKSAPHSGSPSPSAAYCLFLAGMALVALDAEAGWIAPFLALQILLFALLALVGHACYEVSALYQTRPYVSIPLHAAVSLFGLGIGILSARPKRYLTWLISPFAGSVMARNLLPAAVLLPFAIGLIQLKGQHSGLYSADFGWALFITFHIVAFSGMIYLAAKLLNKADSERETGFAALQEGEERFRLLFQASPNGLLMADLEGKVRLANRQSEALFGYQPGQLQGRALETLLKDPAQDHPYAYREPFTVKLLFKIKGIGSEMIGLRRDGTQFTAQVDGSSLVTREGNMLLVTLVDVTRRKLAEAERDRFVALAEGSTEFIGMCDRNFKPFYVNPAGMRMMGLEDLTAACSVRVQDYYFPEDRAHVSDEFFPRVMREGNAEVEIRFRHFQTGKAIWMLCNVFNLRDEKGRISGWATVGRNIHRRKLTEEALEQQQILLLSIMQATDVMLVYLDPRFHFIWVNASYADTCGMKPEELLGKNHFDLYPDPENETIFRQVRDTGKAVFYKDKPFVFPDQPERGTTYWDWSLVPATDLDESVTGLVLSLRETTPFKLAQEALRESEERFRKLVESYAQAVWEAGADGVVAVDSPSWRAYTGQTFEEWIGYGWLDAVHPEDRDYAARQWHEAVATRHDINAEFRIKSRNDGWRWTNVRATPLLSDNGQVIKWVGSNTDIHDWKQAEEALRESEERLRLAWKATRDVIWDWDIMHDLQRWSEASMDVFGWRDAVDAPQTARWGLERVHPDDQQRVAASVRVVLDNPAVDHWEYEYRFLRSDGHYACVLDRGFVLRDNRGKPCRMIGAMQDITERKRAEEKMQELNQMLERQVKLRTRELETINARIKNELAERQLAESRAVASLREKEVLLKEIHHRVKNNLQVIASLLRLQAASLTDPAARCAFLDSQQRVHSMALAHEHLYQSRSLARIKMAEYITSLVNSLRRSYGQAASSIQLKIQIADVELDVEQTVPIGLIISELVSNSFKYAFTPPPANPSGALWIKLANDKPDRLILEVGDNGRGIPDDVEITKPLSMGLHLVQSFVLQLNGQLTVRRRPETVFSISIPKKKGNHA</sequence>
<feature type="domain" description="PAC" evidence="15">
    <location>
        <begin position="498"/>
        <end position="551"/>
    </location>
</feature>
<dbReference type="Pfam" id="PF02518">
    <property type="entry name" value="HATPase_c"/>
    <property type="match status" value="1"/>
</dbReference>
<comment type="subcellular location">
    <subcellularLocation>
        <location evidence="1">Membrane</location>
        <topology evidence="1">Multi-pass membrane protein</topology>
    </subcellularLocation>
</comment>
<evidence type="ECO:0000259" key="13">
    <source>
        <dbReference type="PROSITE" id="PS50109"/>
    </source>
</evidence>
<feature type="coiled-coil region" evidence="11">
    <location>
        <begin position="919"/>
        <end position="971"/>
    </location>
</feature>
<feature type="transmembrane region" description="Helical" evidence="12">
    <location>
        <begin position="54"/>
        <end position="73"/>
    </location>
</feature>
<evidence type="ECO:0000256" key="9">
    <source>
        <dbReference type="ARBA" id="ARBA00023012"/>
    </source>
</evidence>
<dbReference type="STRING" id="686340.Metal_0396"/>
<dbReference type="RefSeq" id="WP_005369105.1">
    <property type="nucleotide sequence ID" value="NZ_CM001475.1"/>
</dbReference>
<keyword evidence="4 12" id="KW-0812">Transmembrane</keyword>
<evidence type="ECO:0000259" key="14">
    <source>
        <dbReference type="PROSITE" id="PS50112"/>
    </source>
</evidence>
<evidence type="ECO:0000256" key="6">
    <source>
        <dbReference type="ARBA" id="ARBA00022777"/>
    </source>
</evidence>
<keyword evidence="5" id="KW-0547">Nucleotide-binding</keyword>
<evidence type="ECO:0000313" key="16">
    <source>
        <dbReference type="EMBL" id="EIC28252.1"/>
    </source>
</evidence>
<evidence type="ECO:0000256" key="5">
    <source>
        <dbReference type="ARBA" id="ARBA00022741"/>
    </source>
</evidence>
<dbReference type="GO" id="GO:0016301">
    <property type="term" value="F:kinase activity"/>
    <property type="evidence" value="ECO:0007669"/>
    <property type="project" value="UniProtKB-KW"/>
</dbReference>
<dbReference type="GO" id="GO:0006355">
    <property type="term" value="P:regulation of DNA-templated transcription"/>
    <property type="evidence" value="ECO:0007669"/>
    <property type="project" value="InterPro"/>
</dbReference>
<dbReference type="Gene3D" id="3.30.565.10">
    <property type="entry name" value="Histidine kinase-like ATPase, C-terminal domain"/>
    <property type="match status" value="1"/>
</dbReference>
<dbReference type="eggNOG" id="COG2205">
    <property type="taxonomic scope" value="Bacteria"/>
</dbReference>
<dbReference type="GO" id="GO:0000160">
    <property type="term" value="P:phosphorelay signal transduction system"/>
    <property type="evidence" value="ECO:0007669"/>
    <property type="project" value="UniProtKB-KW"/>
</dbReference>
<feature type="domain" description="PAS" evidence="14">
    <location>
        <begin position="679"/>
        <end position="749"/>
    </location>
</feature>
<feature type="transmembrane region" description="Helical" evidence="12">
    <location>
        <begin position="259"/>
        <end position="280"/>
    </location>
</feature>
<dbReference type="InterPro" id="IPR011495">
    <property type="entry name" value="Sig_transdc_His_kin_sub2_dim/P"/>
</dbReference>
<evidence type="ECO:0000256" key="8">
    <source>
        <dbReference type="ARBA" id="ARBA00022989"/>
    </source>
</evidence>
<accession>H8GML2</accession>
<feature type="domain" description="PAS" evidence="14">
    <location>
        <begin position="805"/>
        <end position="878"/>
    </location>
</feature>
<dbReference type="Proteomes" id="UP000005090">
    <property type="component" value="Chromosome"/>
</dbReference>
<keyword evidence="17" id="KW-1185">Reference proteome</keyword>
<evidence type="ECO:0000256" key="1">
    <source>
        <dbReference type="ARBA" id="ARBA00004141"/>
    </source>
</evidence>
<feature type="domain" description="PAS" evidence="14">
    <location>
        <begin position="552"/>
        <end position="614"/>
    </location>
</feature>
<dbReference type="InterPro" id="IPR003594">
    <property type="entry name" value="HATPase_dom"/>
</dbReference>
<evidence type="ECO:0000256" key="3">
    <source>
        <dbReference type="ARBA" id="ARBA00022679"/>
    </source>
</evidence>
<dbReference type="Gene3D" id="3.30.450.20">
    <property type="entry name" value="PAS domain"/>
    <property type="match status" value="6"/>
</dbReference>
<dbReference type="GO" id="GO:0016020">
    <property type="term" value="C:membrane"/>
    <property type="evidence" value="ECO:0007669"/>
    <property type="project" value="UniProtKB-SubCell"/>
</dbReference>
<evidence type="ECO:0000256" key="10">
    <source>
        <dbReference type="ARBA" id="ARBA00023136"/>
    </source>
</evidence>
<dbReference type="PROSITE" id="PS50113">
    <property type="entry name" value="PAC"/>
    <property type="match status" value="4"/>
</dbReference>
<dbReference type="InterPro" id="IPR000515">
    <property type="entry name" value="MetI-like"/>
</dbReference>
<dbReference type="PANTHER" id="PTHR43065">
    <property type="entry name" value="SENSOR HISTIDINE KINASE"/>
    <property type="match status" value="1"/>
</dbReference>
<dbReference type="InterPro" id="IPR013767">
    <property type="entry name" value="PAS_fold"/>
</dbReference>
<dbReference type="NCBIfam" id="TIGR00229">
    <property type="entry name" value="sensory_box"/>
    <property type="match status" value="5"/>
</dbReference>
<dbReference type="InterPro" id="IPR001610">
    <property type="entry name" value="PAC"/>
</dbReference>